<evidence type="ECO:0000313" key="2">
    <source>
        <dbReference type="Proteomes" id="UP000593561"/>
    </source>
</evidence>
<protein>
    <submittedName>
        <fullName evidence="1">Uncharacterized protein</fullName>
    </submittedName>
</protein>
<dbReference type="Proteomes" id="UP000593561">
    <property type="component" value="Unassembled WGS sequence"/>
</dbReference>
<gene>
    <name evidence="1" type="ORF">Godav_019284</name>
</gene>
<dbReference type="EMBL" id="JABFAC010000002">
    <property type="protein sequence ID" value="MBA0606883.1"/>
    <property type="molecule type" value="Genomic_DNA"/>
</dbReference>
<sequence length="67" mass="7515">MLALTERVTCLGWPVPRSNSVMKLLSCEQKSFNWSFCRFLLQCSNRDILGGWCDSGSIFVVDVIAKG</sequence>
<comment type="caution">
    <text evidence="1">The sequence shown here is derived from an EMBL/GenBank/DDBJ whole genome shotgun (WGS) entry which is preliminary data.</text>
</comment>
<dbReference type="AlphaFoldDB" id="A0A7J8R009"/>
<evidence type="ECO:0000313" key="1">
    <source>
        <dbReference type="EMBL" id="MBA0606883.1"/>
    </source>
</evidence>
<keyword evidence="2" id="KW-1185">Reference proteome</keyword>
<name>A0A7J8R009_GOSDV</name>
<reference evidence="1 2" key="1">
    <citation type="journal article" date="2019" name="Genome Biol. Evol.">
        <title>Insights into the evolution of the New World diploid cottons (Gossypium, subgenus Houzingenia) based on genome sequencing.</title>
        <authorList>
            <person name="Grover C.E."/>
            <person name="Arick M.A. 2nd"/>
            <person name="Thrash A."/>
            <person name="Conover J.L."/>
            <person name="Sanders W.S."/>
            <person name="Peterson D.G."/>
            <person name="Frelichowski J.E."/>
            <person name="Scheffler J.A."/>
            <person name="Scheffler B.E."/>
            <person name="Wendel J.F."/>
        </authorList>
    </citation>
    <scope>NUCLEOTIDE SEQUENCE [LARGE SCALE GENOMIC DNA]</scope>
    <source>
        <strain evidence="1">27</strain>
        <tissue evidence="1">Leaf</tissue>
    </source>
</reference>
<organism evidence="1 2">
    <name type="scientific">Gossypium davidsonii</name>
    <name type="common">Davidson's cotton</name>
    <name type="synonym">Gossypium klotzschianum subsp. davidsonii</name>
    <dbReference type="NCBI Taxonomy" id="34287"/>
    <lineage>
        <taxon>Eukaryota</taxon>
        <taxon>Viridiplantae</taxon>
        <taxon>Streptophyta</taxon>
        <taxon>Embryophyta</taxon>
        <taxon>Tracheophyta</taxon>
        <taxon>Spermatophyta</taxon>
        <taxon>Magnoliopsida</taxon>
        <taxon>eudicotyledons</taxon>
        <taxon>Gunneridae</taxon>
        <taxon>Pentapetalae</taxon>
        <taxon>rosids</taxon>
        <taxon>malvids</taxon>
        <taxon>Malvales</taxon>
        <taxon>Malvaceae</taxon>
        <taxon>Malvoideae</taxon>
        <taxon>Gossypium</taxon>
    </lineage>
</organism>
<proteinExistence type="predicted"/>
<accession>A0A7J8R009</accession>